<dbReference type="InterPro" id="IPR008927">
    <property type="entry name" value="6-PGluconate_DH-like_C_sf"/>
</dbReference>
<evidence type="ECO:0000259" key="1">
    <source>
        <dbReference type="Pfam" id="PF10727"/>
    </source>
</evidence>
<evidence type="ECO:0000313" key="4">
    <source>
        <dbReference type="Proteomes" id="UP000244905"/>
    </source>
</evidence>
<dbReference type="Proteomes" id="UP000244905">
    <property type="component" value="Unassembled WGS sequence"/>
</dbReference>
<feature type="domain" description="DUF2520" evidence="2">
    <location>
        <begin position="140"/>
        <end position="261"/>
    </location>
</feature>
<dbReference type="AlphaFoldDB" id="A0A2V1IKS1"/>
<organism evidence="3 4">
    <name type="scientific">Duncaniella muris</name>
    <dbReference type="NCBI Taxonomy" id="2094150"/>
    <lineage>
        <taxon>Bacteria</taxon>
        <taxon>Pseudomonadati</taxon>
        <taxon>Bacteroidota</taxon>
        <taxon>Bacteroidia</taxon>
        <taxon>Bacteroidales</taxon>
        <taxon>Muribaculaceae</taxon>
        <taxon>Duncaniella</taxon>
    </lineage>
</organism>
<comment type="caution">
    <text evidence="3">The sequence shown here is derived from an EMBL/GenBank/DDBJ whole genome shotgun (WGS) entry which is preliminary data.</text>
</comment>
<accession>A0A2V1IKS1</accession>
<dbReference type="InterPro" id="IPR037108">
    <property type="entry name" value="TM1727-like_C_sf"/>
</dbReference>
<dbReference type="InterPro" id="IPR036291">
    <property type="entry name" value="NAD(P)-bd_dom_sf"/>
</dbReference>
<dbReference type="SUPFAM" id="SSF51735">
    <property type="entry name" value="NAD(P)-binding Rossmann-fold domains"/>
    <property type="match status" value="1"/>
</dbReference>
<dbReference type="RefSeq" id="WP_107031898.1">
    <property type="nucleotide sequence ID" value="NZ_CAJSYL010000068.1"/>
</dbReference>
<dbReference type="PANTHER" id="PTHR40459:SF1">
    <property type="entry name" value="CONSERVED HYPOTHETICAL ALANINE AND LEUCINE RICH PROTEIN"/>
    <property type="match status" value="1"/>
</dbReference>
<evidence type="ECO:0000313" key="3">
    <source>
        <dbReference type="EMBL" id="PWB02833.1"/>
    </source>
</evidence>
<dbReference type="Pfam" id="PF10728">
    <property type="entry name" value="DUF2520"/>
    <property type="match status" value="1"/>
</dbReference>
<dbReference type="EMBL" id="PUEC01000009">
    <property type="protein sequence ID" value="PWB02833.1"/>
    <property type="molecule type" value="Genomic_DNA"/>
</dbReference>
<reference evidence="4" key="1">
    <citation type="submission" date="2018-02" db="EMBL/GenBank/DDBJ databases">
        <authorList>
            <person name="Clavel T."/>
            <person name="Strowig T."/>
        </authorList>
    </citation>
    <scope>NUCLEOTIDE SEQUENCE [LARGE SCALE GENOMIC DNA]</scope>
    <source>
        <strain evidence="4">DSM 103720</strain>
    </source>
</reference>
<keyword evidence="4" id="KW-1185">Reference proteome</keyword>
<dbReference type="SUPFAM" id="SSF48179">
    <property type="entry name" value="6-phosphogluconate dehydrogenase C-terminal domain-like"/>
    <property type="match status" value="1"/>
</dbReference>
<dbReference type="Gene3D" id="3.40.50.720">
    <property type="entry name" value="NAD(P)-binding Rossmann-like Domain"/>
    <property type="match status" value="1"/>
</dbReference>
<gene>
    <name evidence="3" type="ORF">C5O23_05235</name>
</gene>
<dbReference type="PANTHER" id="PTHR40459">
    <property type="entry name" value="CONSERVED HYPOTHETICAL ALANINE AND LEUCINE RICH PROTEIN"/>
    <property type="match status" value="1"/>
</dbReference>
<sequence length="271" mass="29518">MCTSVNSDASAPLRIVVIGAGNVASHLAPAIESSGVGAVVQVYSRKLQSARELTRKLQNAQAIDSEAAICDDAEVYLVSLVDDAIGPLVSRMPKRGNALWLHTSGSVGMEVLAPMSERYGVFYPLQTFSKGVEVDVSKVPLFIEGCTSGVEEEIRRFATPVFSHIYHADSHTRRMMHISAVFACNFTNYLWTIASELLKKEDLPFEVLHPLLEETLKKAFAVSPEKGQTGPAVRGDLAIVNKHLSVLDGQSKEIYSLLSEAIISHHHSFGK</sequence>
<proteinExistence type="predicted"/>
<feature type="domain" description="Putative oxidoreductase/dehydrogenase Rossmann-like" evidence="1">
    <location>
        <begin position="10"/>
        <end position="119"/>
    </location>
</feature>
<dbReference type="InterPro" id="IPR019665">
    <property type="entry name" value="OxRdtase/DH_put_Rossmann_dom"/>
</dbReference>
<dbReference type="GeneID" id="82525745"/>
<dbReference type="Gene3D" id="1.10.1040.20">
    <property type="entry name" value="ProC-like, C-terminal domain"/>
    <property type="match status" value="1"/>
</dbReference>
<dbReference type="Pfam" id="PF10727">
    <property type="entry name" value="Rossmann-like"/>
    <property type="match status" value="1"/>
</dbReference>
<name>A0A2V1IKS1_9BACT</name>
<dbReference type="InterPro" id="IPR018931">
    <property type="entry name" value="DUF2520"/>
</dbReference>
<protein>
    <submittedName>
        <fullName evidence="3">DUF2520 domain-containing protein</fullName>
    </submittedName>
</protein>
<evidence type="ECO:0000259" key="2">
    <source>
        <dbReference type="Pfam" id="PF10728"/>
    </source>
</evidence>